<evidence type="ECO:0000313" key="4">
    <source>
        <dbReference type="EMBL" id="PWG81545.1"/>
    </source>
</evidence>
<dbReference type="InterPro" id="IPR012373">
    <property type="entry name" value="Ferrdict_sens_TM"/>
</dbReference>
<accession>A0A2U2PJG9</accession>
<evidence type="ECO:0008006" key="6">
    <source>
        <dbReference type="Google" id="ProtNLM"/>
    </source>
</evidence>
<keyword evidence="1" id="KW-0812">Transmembrane</keyword>
<dbReference type="Pfam" id="PF16344">
    <property type="entry name" value="FecR_C"/>
    <property type="match status" value="1"/>
</dbReference>
<feature type="transmembrane region" description="Helical" evidence="1">
    <location>
        <begin position="84"/>
        <end position="105"/>
    </location>
</feature>
<organism evidence="4 5">
    <name type="scientific">Pararcticibacter amylolyticus</name>
    <dbReference type="NCBI Taxonomy" id="2173175"/>
    <lineage>
        <taxon>Bacteria</taxon>
        <taxon>Pseudomonadati</taxon>
        <taxon>Bacteroidota</taxon>
        <taxon>Sphingobacteriia</taxon>
        <taxon>Sphingobacteriales</taxon>
        <taxon>Sphingobacteriaceae</taxon>
        <taxon>Pararcticibacter</taxon>
    </lineage>
</organism>
<proteinExistence type="predicted"/>
<dbReference type="AlphaFoldDB" id="A0A2U2PJG9"/>
<feature type="domain" description="Protein FecR C-terminal" evidence="3">
    <location>
        <begin position="259"/>
        <end position="326"/>
    </location>
</feature>
<evidence type="ECO:0000313" key="5">
    <source>
        <dbReference type="Proteomes" id="UP000245647"/>
    </source>
</evidence>
<feature type="domain" description="FecR protein" evidence="2">
    <location>
        <begin position="118"/>
        <end position="213"/>
    </location>
</feature>
<dbReference type="InterPro" id="IPR006860">
    <property type="entry name" value="FecR"/>
</dbReference>
<dbReference type="GO" id="GO:0016989">
    <property type="term" value="F:sigma factor antagonist activity"/>
    <property type="evidence" value="ECO:0007669"/>
    <property type="project" value="TreeGrafter"/>
</dbReference>
<dbReference type="PANTHER" id="PTHR30273">
    <property type="entry name" value="PERIPLASMIC SIGNAL SENSOR AND SIGMA FACTOR ACTIVATOR FECR-RELATED"/>
    <property type="match status" value="1"/>
</dbReference>
<keyword evidence="5" id="KW-1185">Reference proteome</keyword>
<dbReference type="Gene3D" id="3.55.50.30">
    <property type="match status" value="1"/>
</dbReference>
<keyword evidence="1" id="KW-1133">Transmembrane helix</keyword>
<name>A0A2U2PJG9_9SPHI</name>
<comment type="caution">
    <text evidence="4">The sequence shown here is derived from an EMBL/GenBank/DDBJ whole genome shotgun (WGS) entry which is preliminary data.</text>
</comment>
<dbReference type="InterPro" id="IPR032508">
    <property type="entry name" value="FecR_C"/>
</dbReference>
<gene>
    <name evidence="4" type="ORF">DDR33_06860</name>
</gene>
<sequence>MKEQELYLLITRYLSNQTSTEENEELADWIAADKRNEQTFEEVKRVWLGHKRPVDTESLRALAKLHAKISLDERKSGFLKIRLYDIYSLSAAALIILLVAGWFTYRQLSMPVQLEYQTVTTLSGQKKQFTLEDGTRVMLGPESTFSYPGSLKKGRRTVSIDGEAYFEVSKKPHQPFIVQTSSLTVQVLGTHFNINAGKNHTLSTVSLLEGKVKVKVREQVNEDYLLKPGEELSFNRVNHQIFQRSLDSASVLGWLNNILIFKNEELGLVVPRIEKMYGVRIILGDQATADTRLYAKFDNLPVSEVMKSICSSGMLTYRQDGNKIYINLKAEKKKDKHNH</sequence>
<dbReference type="PANTHER" id="PTHR30273:SF2">
    <property type="entry name" value="PROTEIN FECR"/>
    <property type="match status" value="1"/>
</dbReference>
<dbReference type="Proteomes" id="UP000245647">
    <property type="component" value="Unassembled WGS sequence"/>
</dbReference>
<protein>
    <recommendedName>
        <fullName evidence="6">Anti-sigma factor</fullName>
    </recommendedName>
</protein>
<evidence type="ECO:0000259" key="2">
    <source>
        <dbReference type="Pfam" id="PF04773"/>
    </source>
</evidence>
<evidence type="ECO:0000256" key="1">
    <source>
        <dbReference type="SAM" id="Phobius"/>
    </source>
</evidence>
<dbReference type="Gene3D" id="2.60.120.1440">
    <property type="match status" value="1"/>
</dbReference>
<dbReference type="OrthoDB" id="697544at2"/>
<dbReference type="EMBL" id="QEAS01000004">
    <property type="protein sequence ID" value="PWG81545.1"/>
    <property type="molecule type" value="Genomic_DNA"/>
</dbReference>
<dbReference type="FunFam" id="2.60.120.1440:FF:000001">
    <property type="entry name" value="Putative anti-sigma factor"/>
    <property type="match status" value="1"/>
</dbReference>
<dbReference type="PIRSF" id="PIRSF018266">
    <property type="entry name" value="FecR"/>
    <property type="match status" value="1"/>
</dbReference>
<dbReference type="Pfam" id="PF04773">
    <property type="entry name" value="FecR"/>
    <property type="match status" value="1"/>
</dbReference>
<evidence type="ECO:0000259" key="3">
    <source>
        <dbReference type="Pfam" id="PF16344"/>
    </source>
</evidence>
<reference evidence="4 5" key="1">
    <citation type="submission" date="2018-04" db="EMBL/GenBank/DDBJ databases">
        <title>Pedobacter chongqingensis sp. nov., isolated from a rottenly hemp rope.</title>
        <authorList>
            <person name="Cai Y."/>
        </authorList>
    </citation>
    <scope>NUCLEOTIDE SEQUENCE [LARGE SCALE GENOMIC DNA]</scope>
    <source>
        <strain evidence="4 5">FJ4-8</strain>
    </source>
</reference>
<dbReference type="RefSeq" id="WP_109415029.1">
    <property type="nucleotide sequence ID" value="NZ_QEAS01000004.1"/>
</dbReference>
<keyword evidence="1" id="KW-0472">Membrane</keyword>